<proteinExistence type="predicted"/>
<dbReference type="AlphaFoldDB" id="A0A1X2H0M4"/>
<organism evidence="3 4">
    <name type="scientific">Syncephalastrum racemosum</name>
    <name type="common">Filamentous fungus</name>
    <dbReference type="NCBI Taxonomy" id="13706"/>
    <lineage>
        <taxon>Eukaryota</taxon>
        <taxon>Fungi</taxon>
        <taxon>Fungi incertae sedis</taxon>
        <taxon>Mucoromycota</taxon>
        <taxon>Mucoromycotina</taxon>
        <taxon>Mucoromycetes</taxon>
        <taxon>Mucorales</taxon>
        <taxon>Syncephalastraceae</taxon>
        <taxon>Syncephalastrum</taxon>
    </lineage>
</organism>
<keyword evidence="4" id="KW-1185">Reference proteome</keyword>
<dbReference type="InterPro" id="IPR001810">
    <property type="entry name" value="F-box_dom"/>
</dbReference>
<dbReference type="OrthoDB" id="2284562at2759"/>
<dbReference type="PROSITE" id="PS50181">
    <property type="entry name" value="FBOX"/>
    <property type="match status" value="1"/>
</dbReference>
<dbReference type="EMBL" id="MCGN01000012">
    <property type="protein sequence ID" value="ORY90534.1"/>
    <property type="molecule type" value="Genomic_DNA"/>
</dbReference>
<dbReference type="Proteomes" id="UP000242180">
    <property type="component" value="Unassembled WGS sequence"/>
</dbReference>
<reference evidence="3 4" key="1">
    <citation type="submission" date="2016-07" db="EMBL/GenBank/DDBJ databases">
        <title>Pervasive Adenine N6-methylation of Active Genes in Fungi.</title>
        <authorList>
            <consortium name="DOE Joint Genome Institute"/>
            <person name="Mondo S.J."/>
            <person name="Dannebaum R.O."/>
            <person name="Kuo R.C."/>
            <person name="Labutti K."/>
            <person name="Haridas S."/>
            <person name="Kuo A."/>
            <person name="Salamov A."/>
            <person name="Ahrendt S.R."/>
            <person name="Lipzen A."/>
            <person name="Sullivan W."/>
            <person name="Andreopoulos W.B."/>
            <person name="Clum A."/>
            <person name="Lindquist E."/>
            <person name="Daum C."/>
            <person name="Ramamoorthy G.K."/>
            <person name="Gryganskyi A."/>
            <person name="Culley D."/>
            <person name="Magnuson J.K."/>
            <person name="James T.Y."/>
            <person name="O'Malley M.A."/>
            <person name="Stajich J.E."/>
            <person name="Spatafora J.W."/>
            <person name="Visel A."/>
            <person name="Grigoriev I.V."/>
        </authorList>
    </citation>
    <scope>NUCLEOTIDE SEQUENCE [LARGE SCALE GENOMIC DNA]</scope>
    <source>
        <strain evidence="3 4">NRRL 2496</strain>
    </source>
</reference>
<dbReference type="InParanoid" id="A0A1X2H0M4"/>
<dbReference type="OMA" id="WLIPDRY"/>
<evidence type="ECO:0000259" key="2">
    <source>
        <dbReference type="PROSITE" id="PS50181"/>
    </source>
</evidence>
<gene>
    <name evidence="3" type="ORF">BCR43DRAFT_499451</name>
</gene>
<evidence type="ECO:0000313" key="3">
    <source>
        <dbReference type="EMBL" id="ORY90534.1"/>
    </source>
</evidence>
<name>A0A1X2H0M4_SYNRA</name>
<evidence type="ECO:0000313" key="4">
    <source>
        <dbReference type="Proteomes" id="UP000242180"/>
    </source>
</evidence>
<protein>
    <recommendedName>
        <fullName evidence="2">F-box domain-containing protein</fullName>
    </recommendedName>
</protein>
<feature type="region of interest" description="Disordered" evidence="1">
    <location>
        <begin position="284"/>
        <end position="310"/>
    </location>
</feature>
<evidence type="ECO:0000256" key="1">
    <source>
        <dbReference type="SAM" id="MobiDB-lite"/>
    </source>
</evidence>
<accession>A0A1X2H0M4</accession>
<comment type="caution">
    <text evidence="3">The sequence shown here is derived from an EMBL/GenBank/DDBJ whole genome shotgun (WGS) entry which is preliminary data.</text>
</comment>
<sequence>MLHKLPAELLSGVLSYLDYEDLNPLLNLSSIEPIVRHHLLRHFKFHYQVGSLLRLFESLTPTERHQTDTRNELARQFLHIICHHVEECPKLDQRDQFSSKLDVMHDLFLKRILSSDLRPGLEHDYAAICLDIRSIYLHTPSIRVLHDPKYRRRSTKYPLAPFLPRDFTYVWRRQCAAIDHEHNKNPTWPPLARRILDRQIHLRFACFFGSLFEITSLYLESSLDGTFEECVREALVTGEVESLLVMCAAAGKPVDVEGMCMMVSLAGEQLWSYLDTMEDWLANDPNPQQRARMQGFNAQHQEEPQAQDQDEDLNRAQNDAYNIPSSPPPEWLLPSRYNVEPDTKLRLKLLDHLYKKGWHWFH</sequence>
<feature type="domain" description="F-box" evidence="2">
    <location>
        <begin position="1"/>
        <end position="22"/>
    </location>
</feature>